<gene>
    <name evidence="5" type="ORF">OCTVUL_1B001194</name>
</gene>
<keyword evidence="1" id="KW-0238">DNA-binding</keyword>
<evidence type="ECO:0000313" key="5">
    <source>
        <dbReference type="EMBL" id="CAI9724799.1"/>
    </source>
</evidence>
<feature type="domain" description="HTH CENPB-type" evidence="4">
    <location>
        <begin position="80"/>
        <end position="164"/>
    </location>
</feature>
<evidence type="ECO:0000313" key="6">
    <source>
        <dbReference type="Proteomes" id="UP001162480"/>
    </source>
</evidence>
<dbReference type="AlphaFoldDB" id="A0AA36AZZ4"/>
<dbReference type="EMBL" id="OX597819">
    <property type="protein sequence ID" value="CAI9724799.1"/>
    <property type="molecule type" value="Genomic_DNA"/>
</dbReference>
<dbReference type="SMART" id="SM00674">
    <property type="entry name" value="CENPB"/>
    <property type="match status" value="1"/>
</dbReference>
<sequence>MSTKEESTTSTSGGSAEKKKRKVVGLEEKLAIIDKYESGFTKAKISREHAIGESTVRNIIQNSKIYKEKGQSAALSSNFQTTRNRSSTMIEMERLLSIWIEDCNQKNIPLNTTAIKKKAVSLFGAVQRKRKEEKKTEAETNETFFGSSGWLVRFRKRSKMYNLGIVGKSACSDDSAATRHPAEFKQITEDASSVDQDEAMSQMKEFSINEIDAILKFFEDGKQMIMGSDPNVERAMLVSKQIEKALSCYRALRKEKRLKQTSLLQYLKKQ</sequence>
<protein>
    <submittedName>
        <fullName evidence="5">Transposable element-derived 1-like</fullName>
    </submittedName>
</protein>
<evidence type="ECO:0000256" key="3">
    <source>
        <dbReference type="SAM" id="MobiDB-lite"/>
    </source>
</evidence>
<organism evidence="5 6">
    <name type="scientific">Octopus vulgaris</name>
    <name type="common">Common octopus</name>
    <dbReference type="NCBI Taxonomy" id="6645"/>
    <lineage>
        <taxon>Eukaryota</taxon>
        <taxon>Metazoa</taxon>
        <taxon>Spiralia</taxon>
        <taxon>Lophotrochozoa</taxon>
        <taxon>Mollusca</taxon>
        <taxon>Cephalopoda</taxon>
        <taxon>Coleoidea</taxon>
        <taxon>Octopodiformes</taxon>
        <taxon>Octopoda</taxon>
        <taxon>Incirrata</taxon>
        <taxon>Octopodidae</taxon>
        <taxon>Octopus</taxon>
    </lineage>
</organism>
<dbReference type="Pfam" id="PF03221">
    <property type="entry name" value="HTH_Tnp_Tc5"/>
    <property type="match status" value="1"/>
</dbReference>
<dbReference type="Gene3D" id="1.10.10.60">
    <property type="entry name" value="Homeodomain-like"/>
    <property type="match status" value="1"/>
</dbReference>
<evidence type="ECO:0000259" key="4">
    <source>
        <dbReference type="PROSITE" id="PS51253"/>
    </source>
</evidence>
<evidence type="ECO:0000256" key="2">
    <source>
        <dbReference type="ARBA" id="ARBA00023242"/>
    </source>
</evidence>
<dbReference type="InterPro" id="IPR009057">
    <property type="entry name" value="Homeodomain-like_sf"/>
</dbReference>
<dbReference type="InterPro" id="IPR036388">
    <property type="entry name" value="WH-like_DNA-bd_sf"/>
</dbReference>
<feature type="region of interest" description="Disordered" evidence="3">
    <location>
        <begin position="1"/>
        <end position="23"/>
    </location>
</feature>
<keyword evidence="6" id="KW-1185">Reference proteome</keyword>
<keyword evidence="2" id="KW-0539">Nucleus</keyword>
<dbReference type="InterPro" id="IPR050863">
    <property type="entry name" value="CenT-Element_Derived"/>
</dbReference>
<reference evidence="5" key="1">
    <citation type="submission" date="2023-08" db="EMBL/GenBank/DDBJ databases">
        <authorList>
            <person name="Alioto T."/>
            <person name="Alioto T."/>
            <person name="Gomez Garrido J."/>
        </authorList>
    </citation>
    <scope>NUCLEOTIDE SEQUENCE</scope>
</reference>
<dbReference type="Proteomes" id="UP001162480">
    <property type="component" value="Chromosome 6"/>
</dbReference>
<dbReference type="PANTHER" id="PTHR19303">
    <property type="entry name" value="TRANSPOSON"/>
    <property type="match status" value="1"/>
</dbReference>
<dbReference type="PROSITE" id="PS51253">
    <property type="entry name" value="HTH_CENPB"/>
    <property type="match status" value="1"/>
</dbReference>
<dbReference type="SUPFAM" id="SSF46689">
    <property type="entry name" value="Homeodomain-like"/>
    <property type="match status" value="2"/>
</dbReference>
<dbReference type="GO" id="GO:0003677">
    <property type="term" value="F:DNA binding"/>
    <property type="evidence" value="ECO:0007669"/>
    <property type="project" value="UniProtKB-KW"/>
</dbReference>
<dbReference type="PANTHER" id="PTHR19303:SF26">
    <property type="entry name" value="TIGGER TRANSPOSABLE ELEMENT-DERIVED PROTEIN 1"/>
    <property type="match status" value="1"/>
</dbReference>
<dbReference type="GO" id="GO:0005634">
    <property type="term" value="C:nucleus"/>
    <property type="evidence" value="ECO:0007669"/>
    <property type="project" value="TreeGrafter"/>
</dbReference>
<dbReference type="InterPro" id="IPR006600">
    <property type="entry name" value="HTH_CenpB_DNA-bd_dom"/>
</dbReference>
<dbReference type="Pfam" id="PF04218">
    <property type="entry name" value="CENP-B_N"/>
    <property type="match status" value="1"/>
</dbReference>
<dbReference type="InterPro" id="IPR007889">
    <property type="entry name" value="HTH_Psq"/>
</dbReference>
<accession>A0AA36AZZ4</accession>
<evidence type="ECO:0000256" key="1">
    <source>
        <dbReference type="ARBA" id="ARBA00023125"/>
    </source>
</evidence>
<name>A0AA36AZZ4_OCTVU</name>
<dbReference type="Gene3D" id="1.10.10.10">
    <property type="entry name" value="Winged helix-like DNA-binding domain superfamily/Winged helix DNA-binding domain"/>
    <property type="match status" value="1"/>
</dbReference>
<proteinExistence type="predicted"/>